<evidence type="ECO:0000256" key="2">
    <source>
        <dbReference type="ARBA" id="ARBA00022552"/>
    </source>
</evidence>
<dbReference type="HAMAP" id="MF_01007">
    <property type="entry name" value="16SrRNA_methyltr_H"/>
    <property type="match status" value="1"/>
</dbReference>
<comment type="similarity">
    <text evidence="1 6">Belongs to the methyltransferase superfamily. RsmH family.</text>
</comment>
<sequence length="331" mass="36670">MEYAHTPVMLDQVLEYLNPHAGDYFIDCTLGGGGYALAIAKIVGPKGKVLAIDLDEMAINNAVSRIKNNPPISNLNNIILVNDNFKNLVVICDKYFGDQKGIKLNGIIFDLGLSGAQLKDSSRGFSFQMDTPLNMAFGEPADNSASRIQAGKQTEHLLNNCSKHELERIIWKYGEEKFFHRIAGGIINQRKIKPITSTGQLVDIIKKAVPKKYQHSQIHFATRTFQAIRIAVNDELENLAKALPFAVNLLSGGGRIVVVAYHSLEDRIVKNFFRKESKDCICPPAAPLCQCHHQASIKILTKKIVRPSAREVIANPRSRSAKLRVAEKLTG</sequence>
<dbReference type="Pfam" id="PF01795">
    <property type="entry name" value="Methyltransf_5"/>
    <property type="match status" value="1"/>
</dbReference>
<keyword evidence="6" id="KW-0963">Cytoplasm</keyword>
<evidence type="ECO:0000256" key="3">
    <source>
        <dbReference type="ARBA" id="ARBA00022603"/>
    </source>
</evidence>
<dbReference type="NCBIfam" id="TIGR00006">
    <property type="entry name" value="16S rRNA (cytosine(1402)-N(4))-methyltransferase RsmH"/>
    <property type="match status" value="1"/>
</dbReference>
<dbReference type="InterPro" id="IPR002903">
    <property type="entry name" value="RsmH"/>
</dbReference>
<evidence type="ECO:0000256" key="4">
    <source>
        <dbReference type="ARBA" id="ARBA00022679"/>
    </source>
</evidence>
<comment type="caution">
    <text evidence="7">The sequence shown here is derived from an EMBL/GenBank/DDBJ whole genome shotgun (WGS) entry which is preliminary data.</text>
</comment>
<dbReference type="GO" id="GO:0071424">
    <property type="term" value="F:rRNA (cytosine-N4-)-methyltransferase activity"/>
    <property type="evidence" value="ECO:0007669"/>
    <property type="project" value="UniProtKB-UniRule"/>
</dbReference>
<keyword evidence="5 6" id="KW-0949">S-adenosyl-L-methionine</keyword>
<keyword evidence="3 6" id="KW-0489">Methyltransferase</keyword>
<keyword evidence="2 6" id="KW-0698">rRNA processing</keyword>
<evidence type="ECO:0000256" key="6">
    <source>
        <dbReference type="HAMAP-Rule" id="MF_01007"/>
    </source>
</evidence>
<feature type="binding site" evidence="6">
    <location>
        <position position="110"/>
    </location>
    <ligand>
        <name>S-adenosyl-L-methionine</name>
        <dbReference type="ChEBI" id="CHEBI:59789"/>
    </ligand>
</feature>
<feature type="binding site" evidence="6">
    <location>
        <begin position="33"/>
        <end position="35"/>
    </location>
    <ligand>
        <name>S-adenosyl-L-methionine</name>
        <dbReference type="ChEBI" id="CHEBI:59789"/>
    </ligand>
</feature>
<dbReference type="EMBL" id="MNUU01000074">
    <property type="protein sequence ID" value="OIO06595.1"/>
    <property type="molecule type" value="Genomic_DNA"/>
</dbReference>
<dbReference type="Proteomes" id="UP000183192">
    <property type="component" value="Unassembled WGS sequence"/>
</dbReference>
<comment type="catalytic activity">
    <reaction evidence="6">
        <text>cytidine(1402) in 16S rRNA + S-adenosyl-L-methionine = N(4)-methylcytidine(1402) in 16S rRNA + S-adenosyl-L-homocysteine + H(+)</text>
        <dbReference type="Rhea" id="RHEA:42928"/>
        <dbReference type="Rhea" id="RHEA-COMP:10286"/>
        <dbReference type="Rhea" id="RHEA-COMP:10287"/>
        <dbReference type="ChEBI" id="CHEBI:15378"/>
        <dbReference type="ChEBI" id="CHEBI:57856"/>
        <dbReference type="ChEBI" id="CHEBI:59789"/>
        <dbReference type="ChEBI" id="CHEBI:74506"/>
        <dbReference type="ChEBI" id="CHEBI:82748"/>
        <dbReference type="EC" id="2.1.1.199"/>
    </reaction>
</comment>
<protein>
    <recommendedName>
        <fullName evidence="6">Ribosomal RNA small subunit methyltransferase H</fullName>
        <ecNumber evidence="6">2.1.1.199</ecNumber>
    </recommendedName>
    <alternativeName>
        <fullName evidence="6">16S rRNA m(4)C1402 methyltransferase</fullName>
    </alternativeName>
    <alternativeName>
        <fullName evidence="6">rRNA (cytosine-N(4)-)-methyltransferase RsmH</fullName>
    </alternativeName>
</protein>
<dbReference type="AlphaFoldDB" id="A0A1J4T6Q5"/>
<dbReference type="InterPro" id="IPR023397">
    <property type="entry name" value="SAM-dep_MeTrfase_MraW_recog"/>
</dbReference>
<evidence type="ECO:0000256" key="1">
    <source>
        <dbReference type="ARBA" id="ARBA00010396"/>
    </source>
</evidence>
<dbReference type="EC" id="2.1.1.199" evidence="6"/>
<dbReference type="SUPFAM" id="SSF81799">
    <property type="entry name" value="Putative methyltransferase TM0872, insert domain"/>
    <property type="match status" value="1"/>
</dbReference>
<feature type="binding site" evidence="6">
    <location>
        <position position="53"/>
    </location>
    <ligand>
        <name>S-adenosyl-L-methionine</name>
        <dbReference type="ChEBI" id="CHEBI:59789"/>
    </ligand>
</feature>
<dbReference type="SUPFAM" id="SSF53335">
    <property type="entry name" value="S-adenosyl-L-methionine-dependent methyltransferases"/>
    <property type="match status" value="1"/>
</dbReference>
<feature type="binding site" evidence="6">
    <location>
        <position position="117"/>
    </location>
    <ligand>
        <name>S-adenosyl-L-methionine</name>
        <dbReference type="ChEBI" id="CHEBI:59789"/>
    </ligand>
</feature>
<name>A0A1J4T6Q5_9BACT</name>
<dbReference type="InterPro" id="IPR029063">
    <property type="entry name" value="SAM-dependent_MTases_sf"/>
</dbReference>
<comment type="subcellular location">
    <subcellularLocation>
        <location evidence="6">Cytoplasm</location>
    </subcellularLocation>
</comment>
<dbReference type="Gene3D" id="1.10.150.170">
    <property type="entry name" value="Putative methyltransferase TM0872, insert domain"/>
    <property type="match status" value="1"/>
</dbReference>
<reference evidence="7 8" key="1">
    <citation type="journal article" date="2016" name="Environ. Microbiol.">
        <title>Genomic resolution of a cold subsurface aquifer community provides metabolic insights for novel microbes adapted to high CO concentrations.</title>
        <authorList>
            <person name="Probst A.J."/>
            <person name="Castelle C.J."/>
            <person name="Singh A."/>
            <person name="Brown C.T."/>
            <person name="Anantharaman K."/>
            <person name="Sharon I."/>
            <person name="Hug L.A."/>
            <person name="Burstein D."/>
            <person name="Emerson J.B."/>
            <person name="Thomas B.C."/>
            <person name="Banfield J.F."/>
        </authorList>
    </citation>
    <scope>NUCLEOTIDE SEQUENCE [LARGE SCALE GENOMIC DNA]</scope>
    <source>
        <strain evidence="7">CG1_02_37_44</strain>
    </source>
</reference>
<dbReference type="STRING" id="1805146.AUJ27_03835"/>
<dbReference type="PANTHER" id="PTHR11265">
    <property type="entry name" value="S-ADENOSYL-METHYLTRANSFERASE MRAW"/>
    <property type="match status" value="1"/>
</dbReference>
<accession>A0A1J4T6Q5</accession>
<feature type="binding site" evidence="6">
    <location>
        <position position="85"/>
    </location>
    <ligand>
        <name>S-adenosyl-L-methionine</name>
        <dbReference type="ChEBI" id="CHEBI:59789"/>
    </ligand>
</feature>
<dbReference type="Gene3D" id="3.40.50.150">
    <property type="entry name" value="Vaccinia Virus protein VP39"/>
    <property type="match status" value="1"/>
</dbReference>
<organism evidence="7 8">
    <name type="scientific">Candidatus Falkowbacteria bacterium CG1_02_37_44</name>
    <dbReference type="NCBI Taxonomy" id="1805146"/>
    <lineage>
        <taxon>Bacteria</taxon>
        <taxon>Candidatus Falkowiibacteriota</taxon>
    </lineage>
</organism>
<proteinExistence type="inferred from homology"/>
<keyword evidence="4 6" id="KW-0808">Transferase</keyword>
<evidence type="ECO:0000313" key="8">
    <source>
        <dbReference type="Proteomes" id="UP000183192"/>
    </source>
</evidence>
<dbReference type="PANTHER" id="PTHR11265:SF0">
    <property type="entry name" value="12S RRNA N4-METHYLCYTIDINE METHYLTRANSFERASE"/>
    <property type="match status" value="1"/>
</dbReference>
<dbReference type="GO" id="GO:0070475">
    <property type="term" value="P:rRNA base methylation"/>
    <property type="evidence" value="ECO:0007669"/>
    <property type="project" value="UniProtKB-UniRule"/>
</dbReference>
<comment type="function">
    <text evidence="6">Specifically methylates the N4 position of cytidine in position 1402 (C1402) of 16S rRNA.</text>
</comment>
<evidence type="ECO:0000256" key="5">
    <source>
        <dbReference type="ARBA" id="ARBA00022691"/>
    </source>
</evidence>
<evidence type="ECO:0000313" key="7">
    <source>
        <dbReference type="EMBL" id="OIO06595.1"/>
    </source>
</evidence>
<dbReference type="PIRSF" id="PIRSF004486">
    <property type="entry name" value="MraW"/>
    <property type="match status" value="1"/>
</dbReference>
<dbReference type="GO" id="GO:0005737">
    <property type="term" value="C:cytoplasm"/>
    <property type="evidence" value="ECO:0007669"/>
    <property type="project" value="UniProtKB-SubCell"/>
</dbReference>
<gene>
    <name evidence="6" type="primary">rsmH</name>
    <name evidence="7" type="ORF">AUJ27_03835</name>
</gene>